<protein>
    <submittedName>
        <fullName evidence="2">Epimerase</fullName>
    </submittedName>
</protein>
<accession>A0A2G3PQG3</accession>
<dbReference type="GO" id="GO:0004029">
    <property type="term" value="F:aldehyde dehydrogenase (NAD+) activity"/>
    <property type="evidence" value="ECO:0007669"/>
    <property type="project" value="TreeGrafter"/>
</dbReference>
<feature type="domain" description="NAD(P)-binding" evidence="1">
    <location>
        <begin position="7"/>
        <end position="127"/>
    </location>
</feature>
<evidence type="ECO:0000313" key="2">
    <source>
        <dbReference type="EMBL" id="PHV67953.1"/>
    </source>
</evidence>
<dbReference type="Pfam" id="PF13460">
    <property type="entry name" value="NAD_binding_10"/>
    <property type="match status" value="1"/>
</dbReference>
<proteinExistence type="predicted"/>
<dbReference type="EMBL" id="PEBD01000004">
    <property type="protein sequence ID" value="PHV67953.1"/>
    <property type="molecule type" value="Genomic_DNA"/>
</dbReference>
<evidence type="ECO:0000259" key="1">
    <source>
        <dbReference type="Pfam" id="PF13460"/>
    </source>
</evidence>
<comment type="caution">
    <text evidence="2">The sequence shown here is derived from an EMBL/GenBank/DDBJ whole genome shotgun (WGS) entry which is preliminary data.</text>
</comment>
<sequence>MRVFVTGGTGAVGTRAVPALVAAGHDVTAMARSSEKARIIESQGARPVLVSLFDGPGLTGAIAGHEAVVNLATALPATASFIRRSAWRECERVRTEGSATVVQACLDAGVPRVIQESVVMLYRDGGRAWIDENHPVDHFPITKGNHAAEANAARFAGAGGHSIVLRFGLFYGVGAAHSEQIAALARRHIGFVPGPRDSFMSSIHVVDAGDAVAAALACPGGTYNVVDDEPLTKDQHAQACADAMGAAAWIKGPGRLGLLLGDRMTSMTRSLRVTNARFRDAAHWQPRYPSVREGYHQMARDLLADSH</sequence>
<name>A0A2G3PQG3_WILMA</name>
<dbReference type="InterPro" id="IPR051783">
    <property type="entry name" value="NAD(P)-dependent_oxidoreduct"/>
</dbReference>
<gene>
    <name evidence="2" type="ORF">CSW57_01310</name>
</gene>
<dbReference type="GO" id="GO:0005737">
    <property type="term" value="C:cytoplasm"/>
    <property type="evidence" value="ECO:0007669"/>
    <property type="project" value="TreeGrafter"/>
</dbReference>
<organism evidence="2 3">
    <name type="scientific">Williamsia marianensis</name>
    <dbReference type="NCBI Taxonomy" id="85044"/>
    <lineage>
        <taxon>Bacteria</taxon>
        <taxon>Bacillati</taxon>
        <taxon>Actinomycetota</taxon>
        <taxon>Actinomycetes</taxon>
        <taxon>Mycobacteriales</taxon>
        <taxon>Nocardiaceae</taxon>
        <taxon>Williamsia</taxon>
    </lineage>
</organism>
<dbReference type="PANTHER" id="PTHR48079:SF6">
    <property type="entry name" value="NAD(P)-BINDING DOMAIN-CONTAINING PROTEIN-RELATED"/>
    <property type="match status" value="1"/>
</dbReference>
<reference evidence="2 3" key="1">
    <citation type="submission" date="2017-10" db="EMBL/GenBank/DDBJ databases">
        <title>The draft genome sequence of Williamsia sp. BULT 1.1 isolated from the semi-arid grassland soils from South Africa.</title>
        <authorList>
            <person name="Kabwe M.H."/>
            <person name="Govender N."/>
            <person name="Mutseka Lunga P."/>
            <person name="Vikram S."/>
            <person name="Makhalanyane T.P."/>
        </authorList>
    </citation>
    <scope>NUCLEOTIDE SEQUENCE [LARGE SCALE GENOMIC DNA]</scope>
    <source>
        <strain evidence="2 3">BULT 1.1</strain>
    </source>
</reference>
<dbReference type="SUPFAM" id="SSF51735">
    <property type="entry name" value="NAD(P)-binding Rossmann-fold domains"/>
    <property type="match status" value="1"/>
</dbReference>
<dbReference type="Gene3D" id="3.40.50.720">
    <property type="entry name" value="NAD(P)-binding Rossmann-like Domain"/>
    <property type="match status" value="1"/>
</dbReference>
<dbReference type="PANTHER" id="PTHR48079">
    <property type="entry name" value="PROTEIN YEEZ"/>
    <property type="match status" value="1"/>
</dbReference>
<dbReference type="RefSeq" id="WP_099381129.1">
    <property type="nucleotide sequence ID" value="NZ_PEBD01000004.1"/>
</dbReference>
<dbReference type="InterPro" id="IPR016040">
    <property type="entry name" value="NAD(P)-bd_dom"/>
</dbReference>
<dbReference type="Proteomes" id="UP000225108">
    <property type="component" value="Unassembled WGS sequence"/>
</dbReference>
<evidence type="ECO:0000313" key="3">
    <source>
        <dbReference type="Proteomes" id="UP000225108"/>
    </source>
</evidence>
<dbReference type="InterPro" id="IPR036291">
    <property type="entry name" value="NAD(P)-bd_dom_sf"/>
</dbReference>
<dbReference type="AlphaFoldDB" id="A0A2G3PQG3"/>